<evidence type="ECO:0000256" key="3">
    <source>
        <dbReference type="ARBA" id="ARBA00022516"/>
    </source>
</evidence>
<keyword evidence="10" id="KW-0594">Phospholipid biosynthesis</keyword>
<dbReference type="GO" id="GO:0005886">
    <property type="term" value="C:plasma membrane"/>
    <property type="evidence" value="ECO:0007669"/>
    <property type="project" value="UniProtKB-SubCell"/>
</dbReference>
<dbReference type="NCBIfam" id="TIGR04265">
    <property type="entry name" value="bac_cardiolipin"/>
    <property type="match status" value="1"/>
</dbReference>
<name>E4KN09_9LACT</name>
<proteinExistence type="predicted"/>
<dbReference type="SUPFAM" id="SSF56024">
    <property type="entry name" value="Phospholipase D/nuclease"/>
    <property type="match status" value="2"/>
</dbReference>
<evidence type="ECO:0000256" key="5">
    <source>
        <dbReference type="ARBA" id="ARBA00022692"/>
    </source>
</evidence>
<evidence type="ECO:0000256" key="7">
    <source>
        <dbReference type="ARBA" id="ARBA00022989"/>
    </source>
</evidence>
<dbReference type="Gene3D" id="3.30.870.10">
    <property type="entry name" value="Endonuclease Chain A"/>
    <property type="match status" value="2"/>
</dbReference>
<comment type="subcellular location">
    <subcellularLocation>
        <location evidence="1">Cell membrane</location>
        <topology evidence="1">Multi-pass membrane protein</topology>
    </subcellularLocation>
</comment>
<dbReference type="InterPro" id="IPR022924">
    <property type="entry name" value="Cardiolipin_synthase"/>
</dbReference>
<dbReference type="PANTHER" id="PTHR21248">
    <property type="entry name" value="CARDIOLIPIN SYNTHASE"/>
    <property type="match status" value="1"/>
</dbReference>
<accession>E4KN09</accession>
<evidence type="ECO:0000313" key="15">
    <source>
        <dbReference type="EMBL" id="EFR31798.1"/>
    </source>
</evidence>
<feature type="transmembrane region" description="Helical" evidence="13">
    <location>
        <begin position="42"/>
        <end position="60"/>
    </location>
</feature>
<dbReference type="InterPro" id="IPR025202">
    <property type="entry name" value="PLD-like_dom"/>
</dbReference>
<evidence type="ECO:0000256" key="13">
    <source>
        <dbReference type="SAM" id="Phobius"/>
    </source>
</evidence>
<dbReference type="PANTHER" id="PTHR21248:SF22">
    <property type="entry name" value="PHOSPHOLIPASE D"/>
    <property type="match status" value="1"/>
</dbReference>
<evidence type="ECO:0000256" key="2">
    <source>
        <dbReference type="ARBA" id="ARBA00022475"/>
    </source>
</evidence>
<dbReference type="STRING" id="908337.HMPREF9257_0222"/>
<organism evidence="15 16">
    <name type="scientific">Eremococcus coleocola ACS-139-V-Col8</name>
    <dbReference type="NCBI Taxonomy" id="908337"/>
    <lineage>
        <taxon>Bacteria</taxon>
        <taxon>Bacillati</taxon>
        <taxon>Bacillota</taxon>
        <taxon>Bacilli</taxon>
        <taxon>Lactobacillales</taxon>
        <taxon>Aerococcaceae</taxon>
        <taxon>Eremococcus</taxon>
    </lineage>
</organism>
<sequence length="520" mass="59522">MSMKLPKGRPPIERVIYIGIAFLVQIIWYLSVFTEIVKYSPYIEWIFTLSSILMILYLILKDESPAYRLSWIIIIALMPLFGGVLYLSLGNKRPTQGLRKQIESQRPALDQAKDLVPDVTDQLAAQDCRLAGLSQYINDTADAPLYKNSHLNYFKNGESVMDQLLTDLRSAKKNIFIEFFIVEYGQMFDQIYEILKAKAAEGLDVRFIYDDFGSITRLPDNFVDLLAADGIKALKFNPVRLLVSMVYNTRDHRKFIIIDDEIGYTGGINLADEYINVVERFGYWKDTVIRVQGQAVWSYTSLFLAMWNAFKGEEDSYLAFAPKDLLETKAGSSLASESATHFIQPYGDDPLDSNPVGENTYRQILNLAVDYVYIYTPYLVISYEMQQALVNAVQRGVDVRLMTPGIPDKKVVFRMTRSFYRPLLEAGVRIFEYSPGFLHAKSFVSDDKVAVVGTINLDYRSLYLHFETGTIMYFHPEIKAIRSDFEESQAISREVFITDVRPSFFGAMWDAILRIIAPFV</sequence>
<dbReference type="EC" id="2.7.8.-" evidence="12"/>
<dbReference type="EMBL" id="AENN01000006">
    <property type="protein sequence ID" value="EFR31798.1"/>
    <property type="molecule type" value="Genomic_DNA"/>
</dbReference>
<comment type="caution">
    <text evidence="15">The sequence shown here is derived from an EMBL/GenBank/DDBJ whole genome shotgun (WGS) entry which is preliminary data.</text>
</comment>
<dbReference type="Proteomes" id="UP000005990">
    <property type="component" value="Unassembled WGS sequence"/>
</dbReference>
<dbReference type="RefSeq" id="WP_006417930.1">
    <property type="nucleotide sequence ID" value="NZ_AENN01000006.1"/>
</dbReference>
<keyword evidence="3" id="KW-0444">Lipid biosynthesis</keyword>
<protein>
    <recommendedName>
        <fullName evidence="12">Cardiolipin synthase</fullName>
        <ecNumber evidence="12">2.7.8.-</ecNumber>
    </recommendedName>
</protein>
<keyword evidence="8" id="KW-0443">Lipid metabolism</keyword>
<feature type="domain" description="PLD phosphodiesterase" evidence="14">
    <location>
        <begin position="247"/>
        <end position="274"/>
    </location>
</feature>
<evidence type="ECO:0000256" key="1">
    <source>
        <dbReference type="ARBA" id="ARBA00004651"/>
    </source>
</evidence>
<dbReference type="GO" id="GO:0032049">
    <property type="term" value="P:cardiolipin biosynthetic process"/>
    <property type="evidence" value="ECO:0007669"/>
    <property type="project" value="UniProtKB-UniRule"/>
</dbReference>
<evidence type="ECO:0000256" key="4">
    <source>
        <dbReference type="ARBA" id="ARBA00022679"/>
    </source>
</evidence>
<keyword evidence="2" id="KW-1003">Cell membrane</keyword>
<dbReference type="GO" id="GO:0008808">
    <property type="term" value="F:cardiolipin synthase activity"/>
    <property type="evidence" value="ECO:0007669"/>
    <property type="project" value="UniProtKB-UniRule"/>
</dbReference>
<feature type="transmembrane region" description="Helical" evidence="13">
    <location>
        <begin position="12"/>
        <end position="30"/>
    </location>
</feature>
<dbReference type="AlphaFoldDB" id="E4KN09"/>
<feature type="transmembrane region" description="Helical" evidence="13">
    <location>
        <begin position="69"/>
        <end position="89"/>
    </location>
</feature>
<evidence type="ECO:0000256" key="11">
    <source>
        <dbReference type="ARBA" id="ARBA00023264"/>
    </source>
</evidence>
<dbReference type="SMART" id="SM00155">
    <property type="entry name" value="PLDc"/>
    <property type="match status" value="2"/>
</dbReference>
<dbReference type="eggNOG" id="COG1502">
    <property type="taxonomic scope" value="Bacteria"/>
</dbReference>
<keyword evidence="7 13" id="KW-1133">Transmembrane helix</keyword>
<evidence type="ECO:0000256" key="10">
    <source>
        <dbReference type="ARBA" id="ARBA00023209"/>
    </source>
</evidence>
<dbReference type="GO" id="GO:0016787">
    <property type="term" value="F:hydrolase activity"/>
    <property type="evidence" value="ECO:0007669"/>
    <property type="project" value="UniProtKB-KW"/>
</dbReference>
<dbReference type="Pfam" id="PF13091">
    <property type="entry name" value="PLDc_2"/>
    <property type="match status" value="2"/>
</dbReference>
<reference evidence="15 16" key="1">
    <citation type="submission" date="2010-10" db="EMBL/GenBank/DDBJ databases">
        <authorList>
            <person name="Durkin A.S."/>
            <person name="Madupu R."/>
            <person name="Torralba M."/>
            <person name="Gillis M."/>
            <person name="Methe B."/>
            <person name="Sutton G."/>
            <person name="Nelson K.E."/>
        </authorList>
    </citation>
    <scope>NUCLEOTIDE SEQUENCE [LARGE SCALE GENOMIC DNA]</scope>
    <source>
        <strain evidence="15 16">ACS-139-V-Col8</strain>
    </source>
</reference>
<keyword evidence="4" id="KW-0808">Transferase</keyword>
<keyword evidence="9 13" id="KW-0472">Membrane</keyword>
<dbReference type="CDD" id="cd09154">
    <property type="entry name" value="PLDc_SMU_988_like_1"/>
    <property type="match status" value="1"/>
</dbReference>
<keyword evidence="16" id="KW-1185">Reference proteome</keyword>
<keyword evidence="6" id="KW-0677">Repeat</keyword>
<dbReference type="InterPro" id="IPR027379">
    <property type="entry name" value="CLS_N"/>
</dbReference>
<keyword evidence="5 13" id="KW-0812">Transmembrane</keyword>
<gene>
    <name evidence="15" type="ORF">HMPREF9257_0222</name>
</gene>
<dbReference type="CDD" id="cd09160">
    <property type="entry name" value="PLDc_SMU_988_like_2"/>
    <property type="match status" value="1"/>
</dbReference>
<keyword evidence="15" id="KW-0378">Hydrolase</keyword>
<dbReference type="Pfam" id="PF13396">
    <property type="entry name" value="PLDc_N"/>
    <property type="match status" value="1"/>
</dbReference>
<evidence type="ECO:0000256" key="6">
    <source>
        <dbReference type="ARBA" id="ARBA00022737"/>
    </source>
</evidence>
<evidence type="ECO:0000256" key="9">
    <source>
        <dbReference type="ARBA" id="ARBA00023136"/>
    </source>
</evidence>
<evidence type="ECO:0000256" key="12">
    <source>
        <dbReference type="NCBIfam" id="TIGR04265"/>
    </source>
</evidence>
<feature type="domain" description="PLD phosphodiesterase" evidence="14">
    <location>
        <begin position="434"/>
        <end position="461"/>
    </location>
</feature>
<evidence type="ECO:0000313" key="16">
    <source>
        <dbReference type="Proteomes" id="UP000005990"/>
    </source>
</evidence>
<keyword evidence="11" id="KW-1208">Phospholipid metabolism</keyword>
<evidence type="ECO:0000259" key="14">
    <source>
        <dbReference type="PROSITE" id="PS50035"/>
    </source>
</evidence>
<evidence type="ECO:0000256" key="8">
    <source>
        <dbReference type="ARBA" id="ARBA00023098"/>
    </source>
</evidence>
<dbReference type="PROSITE" id="PS50035">
    <property type="entry name" value="PLD"/>
    <property type="match status" value="2"/>
</dbReference>
<dbReference type="InterPro" id="IPR001736">
    <property type="entry name" value="PLipase_D/transphosphatidylase"/>
</dbReference>